<proteinExistence type="predicted"/>
<feature type="domain" description="Methyltransferase type 11" evidence="1">
    <location>
        <begin position="49"/>
        <end position="145"/>
    </location>
</feature>
<organism evidence="2 3">
    <name type="scientific">Acinetobacter populi</name>
    <dbReference type="NCBI Taxonomy" id="1582270"/>
    <lineage>
        <taxon>Bacteria</taxon>
        <taxon>Pseudomonadati</taxon>
        <taxon>Pseudomonadota</taxon>
        <taxon>Gammaproteobacteria</taxon>
        <taxon>Moraxellales</taxon>
        <taxon>Moraxellaceae</taxon>
        <taxon>Acinetobacter</taxon>
    </lineage>
</organism>
<dbReference type="EMBL" id="NEXX01000004">
    <property type="protein sequence ID" value="OUY06483.1"/>
    <property type="molecule type" value="Genomic_DNA"/>
</dbReference>
<keyword evidence="2" id="KW-0808">Transferase</keyword>
<keyword evidence="2" id="KW-0489">Methyltransferase</keyword>
<dbReference type="SUPFAM" id="SSF53335">
    <property type="entry name" value="S-adenosyl-L-methionine-dependent methyltransferases"/>
    <property type="match status" value="1"/>
</dbReference>
<reference evidence="2 3" key="1">
    <citation type="submission" date="2017-05" db="EMBL/GenBank/DDBJ databases">
        <title>Acinetobacter populi ANC 5415 (= PBJ7), whole genome shotgun sequencing project.</title>
        <authorList>
            <person name="Nemec A."/>
            <person name="Radolfova-Krizova L."/>
        </authorList>
    </citation>
    <scope>NUCLEOTIDE SEQUENCE [LARGE SCALE GENOMIC DNA]</scope>
    <source>
        <strain evidence="2 3">PBJ7</strain>
    </source>
</reference>
<comment type="caution">
    <text evidence="2">The sequence shown here is derived from an EMBL/GenBank/DDBJ whole genome shotgun (WGS) entry which is preliminary data.</text>
</comment>
<dbReference type="GO" id="GO:0008757">
    <property type="term" value="F:S-adenosylmethionine-dependent methyltransferase activity"/>
    <property type="evidence" value="ECO:0007669"/>
    <property type="project" value="InterPro"/>
</dbReference>
<dbReference type="CDD" id="cd02440">
    <property type="entry name" value="AdoMet_MTases"/>
    <property type="match status" value="1"/>
</dbReference>
<dbReference type="GO" id="GO:0032259">
    <property type="term" value="P:methylation"/>
    <property type="evidence" value="ECO:0007669"/>
    <property type="project" value="UniProtKB-KW"/>
</dbReference>
<protein>
    <submittedName>
        <fullName evidence="2">SAM-dependent methyltransferase</fullName>
    </submittedName>
</protein>
<dbReference type="InterPro" id="IPR013216">
    <property type="entry name" value="Methyltransf_11"/>
</dbReference>
<keyword evidence="3" id="KW-1185">Reference proteome</keyword>
<dbReference type="InterPro" id="IPR029063">
    <property type="entry name" value="SAM-dependent_MTases_sf"/>
</dbReference>
<dbReference type="RefSeq" id="WP_087620845.1">
    <property type="nucleotide sequence ID" value="NZ_NEXX01000004.1"/>
</dbReference>
<dbReference type="PANTHER" id="PTHR43591">
    <property type="entry name" value="METHYLTRANSFERASE"/>
    <property type="match status" value="1"/>
</dbReference>
<evidence type="ECO:0000313" key="3">
    <source>
        <dbReference type="Proteomes" id="UP000196536"/>
    </source>
</evidence>
<name>A0A1Z9YWD6_9GAMM</name>
<gene>
    <name evidence="2" type="ORF">CAP51_11120</name>
</gene>
<dbReference type="Pfam" id="PF08241">
    <property type="entry name" value="Methyltransf_11"/>
    <property type="match status" value="1"/>
</dbReference>
<dbReference type="Proteomes" id="UP000196536">
    <property type="component" value="Unassembled WGS sequence"/>
</dbReference>
<evidence type="ECO:0000313" key="2">
    <source>
        <dbReference type="EMBL" id="OUY06483.1"/>
    </source>
</evidence>
<accession>A0A1Z9YWD6</accession>
<sequence>MKTQHDVSQNQYANKSQHYLESSVHAQGIEFQKIVEEISGFAESKIDILDLGCGGGHVSYQLAPYVNTVVAYDLSSEMLDTVKQTARDRNLFNISVQQGVAEHLPFADHYFDLVVSRYSAHHWQHVGQALQEVHRVLKPNGKLILVDILGSDIPMFDTFLQSIELIRDPSHVRDYSLSEWTHLCEYTNFDITRIEQQKLELDFQAWVKRMDTAPEQIQTLHFLQQHVADNVKQYFAIQPDGSFKSHVIYLVATRLP</sequence>
<evidence type="ECO:0000259" key="1">
    <source>
        <dbReference type="Pfam" id="PF08241"/>
    </source>
</evidence>
<dbReference type="Gene3D" id="3.40.50.150">
    <property type="entry name" value="Vaccinia Virus protein VP39"/>
    <property type="match status" value="1"/>
</dbReference>
<dbReference type="PANTHER" id="PTHR43591:SF110">
    <property type="entry name" value="RHODANESE DOMAIN-CONTAINING PROTEIN"/>
    <property type="match status" value="1"/>
</dbReference>
<dbReference type="AlphaFoldDB" id="A0A1Z9YWD6"/>
<dbReference type="OrthoDB" id="529208at2"/>